<gene>
    <name evidence="1" type="ORF">CY0110_24846</name>
</gene>
<dbReference type="EMBL" id="AAXW01000008">
    <property type="protein sequence ID" value="EAZ92198.1"/>
    <property type="molecule type" value="Genomic_DNA"/>
</dbReference>
<dbReference type="Proteomes" id="UP000003781">
    <property type="component" value="Unassembled WGS sequence"/>
</dbReference>
<dbReference type="InterPro" id="IPR010982">
    <property type="entry name" value="Lambda_DNA-bd_dom_sf"/>
</dbReference>
<evidence type="ECO:0000313" key="1">
    <source>
        <dbReference type="EMBL" id="EAZ92198.1"/>
    </source>
</evidence>
<name>A3IMU5_9CHRO</name>
<proteinExistence type="predicted"/>
<dbReference type="PANTHER" id="PTHR40275">
    <property type="entry name" value="SSL7038 PROTEIN"/>
    <property type="match status" value="1"/>
</dbReference>
<organism evidence="1 2">
    <name type="scientific">Crocosphaera chwakensis CCY0110</name>
    <dbReference type="NCBI Taxonomy" id="391612"/>
    <lineage>
        <taxon>Bacteria</taxon>
        <taxon>Bacillati</taxon>
        <taxon>Cyanobacteriota</taxon>
        <taxon>Cyanophyceae</taxon>
        <taxon>Oscillatoriophycideae</taxon>
        <taxon>Chroococcales</taxon>
        <taxon>Aphanothecaceae</taxon>
        <taxon>Crocosphaera</taxon>
        <taxon>Crocosphaera chwakensis</taxon>
    </lineage>
</organism>
<dbReference type="Pfam" id="PF21716">
    <property type="entry name" value="dnstrm_HI1420"/>
    <property type="match status" value="1"/>
</dbReference>
<dbReference type="OrthoDB" id="9798416at2"/>
<dbReference type="eggNOG" id="COG3636">
    <property type="taxonomic scope" value="Bacteria"/>
</dbReference>
<dbReference type="NCBIfam" id="TIGR02684">
    <property type="entry name" value="dnstrm_HI1420"/>
    <property type="match status" value="1"/>
</dbReference>
<comment type="caution">
    <text evidence="1">The sequence shown here is derived from an EMBL/GenBank/DDBJ whole genome shotgun (WGS) entry which is preliminary data.</text>
</comment>
<dbReference type="RefSeq" id="WP_008274702.1">
    <property type="nucleotide sequence ID" value="NZ_AAXW01000008.1"/>
</dbReference>
<dbReference type="SUPFAM" id="SSF47413">
    <property type="entry name" value="lambda repressor-like DNA-binding domains"/>
    <property type="match status" value="1"/>
</dbReference>
<dbReference type="PANTHER" id="PTHR40275:SF1">
    <property type="entry name" value="SSL7038 PROTEIN"/>
    <property type="match status" value="1"/>
</dbReference>
<dbReference type="InterPro" id="IPR014057">
    <property type="entry name" value="HI1420"/>
</dbReference>
<dbReference type="GO" id="GO:0003677">
    <property type="term" value="F:DNA binding"/>
    <property type="evidence" value="ECO:0007669"/>
    <property type="project" value="InterPro"/>
</dbReference>
<keyword evidence="2" id="KW-1185">Reference proteome</keyword>
<accession>A3IMU5</accession>
<sequence>MPRSRSYRDDLLKSLQDPIKAGEYLNAALSEGKDVFFLALKDVVDAQKGMTQLAKDINHSRESLYKTLSSHANPKFIGIYDILESLGCHITIIPNNRSSLESSQHS</sequence>
<reference evidence="1 2" key="1">
    <citation type="submission" date="2007-03" db="EMBL/GenBank/DDBJ databases">
        <authorList>
            <person name="Stal L."/>
            <person name="Ferriera S."/>
            <person name="Johnson J."/>
            <person name="Kravitz S."/>
            <person name="Beeson K."/>
            <person name="Sutton G."/>
            <person name="Rogers Y.-H."/>
            <person name="Friedman R."/>
            <person name="Frazier M."/>
            <person name="Venter J.C."/>
        </authorList>
    </citation>
    <scope>NUCLEOTIDE SEQUENCE [LARGE SCALE GENOMIC DNA]</scope>
    <source>
        <strain evidence="1 2">CCY0110</strain>
    </source>
</reference>
<evidence type="ECO:0000313" key="2">
    <source>
        <dbReference type="Proteomes" id="UP000003781"/>
    </source>
</evidence>
<protein>
    <submittedName>
        <fullName evidence="1">Uncharacterized protein</fullName>
    </submittedName>
</protein>
<dbReference type="AlphaFoldDB" id="A3IMU5"/>